<dbReference type="InterPro" id="IPR014756">
    <property type="entry name" value="Ig_E-set"/>
</dbReference>
<dbReference type="EMBL" id="FNKH01000002">
    <property type="protein sequence ID" value="SDQ67123.1"/>
    <property type="molecule type" value="Genomic_DNA"/>
</dbReference>
<evidence type="ECO:0000256" key="5">
    <source>
        <dbReference type="SAM" id="MobiDB-lite"/>
    </source>
</evidence>
<dbReference type="RefSeq" id="WP_074700329.1">
    <property type="nucleotide sequence ID" value="NZ_CP018863.1"/>
</dbReference>
<keyword evidence="4" id="KW-0186">Copper</keyword>
<feature type="region of interest" description="Disordered" evidence="5">
    <location>
        <begin position="136"/>
        <end position="184"/>
    </location>
</feature>
<feature type="transmembrane region" description="Helical" evidence="6">
    <location>
        <begin position="187"/>
        <end position="206"/>
    </location>
</feature>
<keyword evidence="3 7" id="KW-0732">Signal</keyword>
<dbReference type="InterPro" id="IPR032694">
    <property type="entry name" value="CopC/D"/>
</dbReference>
<gene>
    <name evidence="9" type="ORF">SAMN04489742_2065</name>
</gene>
<organism evidence="9 10">
    <name type="scientific">Crystallibacter crystallopoietes</name>
    <dbReference type="NCBI Taxonomy" id="37928"/>
    <lineage>
        <taxon>Bacteria</taxon>
        <taxon>Bacillati</taxon>
        <taxon>Actinomycetota</taxon>
        <taxon>Actinomycetes</taxon>
        <taxon>Micrococcales</taxon>
        <taxon>Micrococcaceae</taxon>
        <taxon>Crystallibacter</taxon>
    </lineage>
</organism>
<evidence type="ECO:0000313" key="9">
    <source>
        <dbReference type="EMBL" id="SDQ67123.1"/>
    </source>
</evidence>
<feature type="compositionally biased region" description="Low complexity" evidence="5">
    <location>
        <begin position="137"/>
        <end position="180"/>
    </location>
</feature>
<dbReference type="SUPFAM" id="SSF81296">
    <property type="entry name" value="E set domains"/>
    <property type="match status" value="1"/>
</dbReference>
<evidence type="ECO:0000256" key="1">
    <source>
        <dbReference type="ARBA" id="ARBA00004196"/>
    </source>
</evidence>
<comment type="subcellular location">
    <subcellularLocation>
        <location evidence="1">Cell envelope</location>
    </subcellularLocation>
</comment>
<proteinExistence type="predicted"/>
<dbReference type="GO" id="GO:0046688">
    <property type="term" value="P:response to copper ion"/>
    <property type="evidence" value="ECO:0007669"/>
    <property type="project" value="InterPro"/>
</dbReference>
<dbReference type="GO" id="GO:0005507">
    <property type="term" value="F:copper ion binding"/>
    <property type="evidence" value="ECO:0007669"/>
    <property type="project" value="InterPro"/>
</dbReference>
<dbReference type="GO" id="GO:0006825">
    <property type="term" value="P:copper ion transport"/>
    <property type="evidence" value="ECO:0007669"/>
    <property type="project" value="InterPro"/>
</dbReference>
<feature type="domain" description="CopC" evidence="8">
    <location>
        <begin position="34"/>
        <end position="128"/>
    </location>
</feature>
<evidence type="ECO:0000256" key="2">
    <source>
        <dbReference type="ARBA" id="ARBA00022723"/>
    </source>
</evidence>
<keyword evidence="6" id="KW-0472">Membrane</keyword>
<keyword evidence="6" id="KW-0812">Transmembrane</keyword>
<dbReference type="KEGG" id="acry:AC20117_07065"/>
<dbReference type="STRING" id="37928.SAMN04489742_2065"/>
<evidence type="ECO:0000256" key="3">
    <source>
        <dbReference type="ARBA" id="ARBA00022729"/>
    </source>
</evidence>
<reference evidence="9 10" key="1">
    <citation type="submission" date="2016-10" db="EMBL/GenBank/DDBJ databases">
        <authorList>
            <person name="de Groot N.N."/>
        </authorList>
    </citation>
    <scope>NUCLEOTIDE SEQUENCE [LARGE SCALE GENOMIC DNA]</scope>
    <source>
        <strain evidence="9 10">DSM 20117</strain>
    </source>
</reference>
<dbReference type="OrthoDB" id="5242236at2"/>
<evidence type="ECO:0000256" key="7">
    <source>
        <dbReference type="SAM" id="SignalP"/>
    </source>
</evidence>
<keyword evidence="6" id="KW-1133">Transmembrane helix</keyword>
<evidence type="ECO:0000256" key="6">
    <source>
        <dbReference type="SAM" id="Phobius"/>
    </source>
</evidence>
<dbReference type="InterPro" id="IPR014755">
    <property type="entry name" value="Cu-Rt/internalin_Ig-like"/>
</dbReference>
<accession>A0A1H1CSF0</accession>
<dbReference type="GO" id="GO:0042597">
    <property type="term" value="C:periplasmic space"/>
    <property type="evidence" value="ECO:0007669"/>
    <property type="project" value="InterPro"/>
</dbReference>
<dbReference type="PANTHER" id="PTHR34820:SF4">
    <property type="entry name" value="INNER MEMBRANE PROTEIN YEBZ"/>
    <property type="match status" value="1"/>
</dbReference>
<evidence type="ECO:0000313" key="10">
    <source>
        <dbReference type="Proteomes" id="UP000181917"/>
    </source>
</evidence>
<dbReference type="PANTHER" id="PTHR34820">
    <property type="entry name" value="INNER MEMBRANE PROTEIN YEBZ"/>
    <property type="match status" value="1"/>
</dbReference>
<dbReference type="NCBIfam" id="TIGR01167">
    <property type="entry name" value="LPXTG_anchor"/>
    <property type="match status" value="1"/>
</dbReference>
<dbReference type="Pfam" id="PF04234">
    <property type="entry name" value="CopC"/>
    <property type="match status" value="1"/>
</dbReference>
<dbReference type="GO" id="GO:0005886">
    <property type="term" value="C:plasma membrane"/>
    <property type="evidence" value="ECO:0007669"/>
    <property type="project" value="TreeGrafter"/>
</dbReference>
<dbReference type="AlphaFoldDB" id="A0A1H1CSF0"/>
<keyword evidence="10" id="KW-1185">Reference proteome</keyword>
<evidence type="ECO:0000256" key="4">
    <source>
        <dbReference type="ARBA" id="ARBA00023008"/>
    </source>
</evidence>
<name>A0A1H1CSF0_9MICC</name>
<feature type="signal peptide" evidence="7">
    <location>
        <begin position="1"/>
        <end position="33"/>
    </location>
</feature>
<dbReference type="Gene3D" id="2.60.40.1220">
    <property type="match status" value="1"/>
</dbReference>
<dbReference type="InterPro" id="IPR007348">
    <property type="entry name" value="CopC_dom"/>
</dbReference>
<feature type="chain" id="PRO_5010212604" description="CopC domain-containing protein" evidence="7">
    <location>
        <begin position="34"/>
        <end position="213"/>
    </location>
</feature>
<protein>
    <recommendedName>
        <fullName evidence="8">CopC domain-containing protein</fullName>
    </recommendedName>
</protein>
<evidence type="ECO:0000259" key="8">
    <source>
        <dbReference type="Pfam" id="PF04234"/>
    </source>
</evidence>
<dbReference type="Proteomes" id="UP000181917">
    <property type="component" value="Unassembled WGS sequence"/>
</dbReference>
<dbReference type="GO" id="GO:0030313">
    <property type="term" value="C:cell envelope"/>
    <property type="evidence" value="ECO:0007669"/>
    <property type="project" value="UniProtKB-SubCell"/>
</dbReference>
<keyword evidence="2" id="KW-0479">Metal-binding</keyword>
<sequence length="213" mass="21433">MSKRFTKTTVPAALIAALSLTLAAFIGAAPAQAHDSLLSTTPSDGETVTENPGEVTLTLSNPPLASESIESSQIEVTAPDGHVVSSGDVTIDGAVLSIPAVIDHEGEHTVVWRSVSADGHPIEGTFSFVYTPEKPAAENQGAAAPSAAAEESTAAAAQPQETTPAAQETGEAEATTATQTGDGPNTGALIAGGAILLALIAAAFLVRRKLAKK</sequence>